<proteinExistence type="predicted"/>
<protein>
    <submittedName>
        <fullName evidence="2">Uncharacterized protein</fullName>
    </submittedName>
</protein>
<organism evidence="2 3">
    <name type="scientific">Algoriella xinjiangensis</name>
    <dbReference type="NCBI Taxonomy" id="684065"/>
    <lineage>
        <taxon>Bacteria</taxon>
        <taxon>Pseudomonadati</taxon>
        <taxon>Bacteroidota</taxon>
        <taxon>Flavobacteriia</taxon>
        <taxon>Flavobacteriales</taxon>
        <taxon>Weeksellaceae</taxon>
        <taxon>Algoriella</taxon>
    </lineage>
</organism>
<keyword evidence="1" id="KW-0732">Signal</keyword>
<name>A0A1I4X5S9_9FLAO</name>
<dbReference type="EMBL" id="FOUZ01000008">
    <property type="protein sequence ID" value="SFN20589.1"/>
    <property type="molecule type" value="Genomic_DNA"/>
</dbReference>
<reference evidence="3" key="1">
    <citation type="submission" date="2016-10" db="EMBL/GenBank/DDBJ databases">
        <authorList>
            <person name="Varghese N."/>
            <person name="Submissions S."/>
        </authorList>
    </citation>
    <scope>NUCLEOTIDE SEQUENCE [LARGE SCALE GENOMIC DNA]</scope>
    <source>
        <strain evidence="3">XJ109</strain>
    </source>
</reference>
<feature type="signal peptide" evidence="1">
    <location>
        <begin position="1"/>
        <end position="21"/>
    </location>
</feature>
<keyword evidence="3" id="KW-1185">Reference proteome</keyword>
<evidence type="ECO:0000256" key="1">
    <source>
        <dbReference type="SAM" id="SignalP"/>
    </source>
</evidence>
<dbReference type="AlphaFoldDB" id="A0A1I4X5S9"/>
<accession>A0A1I4X5S9</accession>
<evidence type="ECO:0000313" key="2">
    <source>
        <dbReference type="EMBL" id="SFN20589.1"/>
    </source>
</evidence>
<dbReference type="Proteomes" id="UP000199149">
    <property type="component" value="Unassembled WGS sequence"/>
</dbReference>
<gene>
    <name evidence="2" type="ORF">SAMN05421738_10868</name>
</gene>
<evidence type="ECO:0000313" key="3">
    <source>
        <dbReference type="Proteomes" id="UP000199149"/>
    </source>
</evidence>
<sequence>MKKIHLYIVVLSTFLINTVQAQMIIADDENLPITTESTLLQFEDGQTRGIILPANSSIPTNPTNGTFILDLNDSKIKMYQNKIWVELTDRGRNPTNDTNSEDIGDGVIIGDETSTATGVVVFEAKDKAIVLPRVQNVTTDIISPYPGMICYDIASQTVAIFDGVSWNFWS</sequence>
<feature type="chain" id="PRO_5011727998" evidence="1">
    <location>
        <begin position="22"/>
        <end position="170"/>
    </location>
</feature>